<evidence type="ECO:0000313" key="2">
    <source>
        <dbReference type="Proteomes" id="UP000285768"/>
    </source>
</evidence>
<proteinExistence type="predicted"/>
<dbReference type="EMBL" id="CP035037">
    <property type="protein sequence ID" value="QAB19305.1"/>
    <property type="molecule type" value="Genomic_DNA"/>
</dbReference>
<dbReference type="NCBIfam" id="TIGR04088">
    <property type="entry name" value="cognate_SipW"/>
    <property type="match status" value="1"/>
</dbReference>
<organism evidence="1 2">
    <name type="scientific">Leucobacter muris</name>
    <dbReference type="NCBI Taxonomy" id="1935379"/>
    <lineage>
        <taxon>Bacteria</taxon>
        <taxon>Bacillati</taxon>
        <taxon>Actinomycetota</taxon>
        <taxon>Actinomycetes</taxon>
        <taxon>Micrococcales</taxon>
        <taxon>Microbacteriaceae</taxon>
        <taxon>Leucobacter</taxon>
    </lineage>
</organism>
<keyword evidence="2" id="KW-1185">Reference proteome</keyword>
<dbReference type="Proteomes" id="UP000285768">
    <property type="component" value="Chromosome"/>
</dbReference>
<dbReference type="InterPro" id="IPR023833">
    <property type="entry name" value="Signal_pept_SipW-depend-type"/>
</dbReference>
<gene>
    <name evidence="1" type="ORF">Leucomu_13865</name>
</gene>
<reference evidence="1 2" key="1">
    <citation type="submission" date="2019-01" db="EMBL/GenBank/DDBJ databases">
        <title>Leucobacter muris sp. nov. isolated from the nose of a laboratory mouse.</title>
        <authorList>
            <person name="Benga L."/>
            <person name="Sproeer C."/>
            <person name="Schumann P."/>
            <person name="Verbarg S."/>
            <person name="Bunk B."/>
            <person name="Engelhardt E."/>
            <person name="Benten P.M."/>
            <person name="Sager M."/>
        </authorList>
    </citation>
    <scope>NUCLEOTIDE SEQUENCE [LARGE SCALE GENOMIC DNA]</scope>
    <source>
        <strain evidence="1 2">DSM 101948</strain>
    </source>
</reference>
<sequence>MAAGALVVGLGATYTLATWNDSEWVWGGADGVPGVGTDTFEVQQNTTSPFTDAPADWADRETNPGGGLTFTAGAISLSPGDTVYAPVALRTTAESSSATVTLREAVPAAGVTAVDEDQDLWKSIRVTVYTETRTTPAAPTNACDAANASAWGVPLISDVPLDTAAPATQTVDAEAGSTQHYCFALHLPTTLQPGVAVTALDDLQGRTIAPAWEFRSISG</sequence>
<protein>
    <submittedName>
        <fullName evidence="1">Acyl-CoA dehydrogenase</fullName>
    </submittedName>
</protein>
<accession>A0ABX5QK06</accession>
<evidence type="ECO:0000313" key="1">
    <source>
        <dbReference type="EMBL" id="QAB19305.1"/>
    </source>
</evidence>
<name>A0ABX5QK06_9MICO</name>